<dbReference type="SUPFAM" id="SSF56281">
    <property type="entry name" value="Metallo-hydrolase/oxidoreductase"/>
    <property type="match status" value="1"/>
</dbReference>
<name>A0A167UIQ4_9HYPO</name>
<gene>
    <name evidence="1" type="ORF">SPI_04476</name>
</gene>
<protein>
    <recommendedName>
        <fullName evidence="3">DUF4336 domain-containing protein</fullName>
    </recommendedName>
</protein>
<dbReference type="AlphaFoldDB" id="A0A167UIQ4"/>
<keyword evidence="2" id="KW-1185">Reference proteome</keyword>
<dbReference type="InterPro" id="IPR025638">
    <property type="entry name" value="DUF4336"/>
</dbReference>
<sequence length="290" mass="32219">MSTKLIPSNPADVMVIRDLTPNVITLSVPFSRFGLVEVGGRCTVVRMTGGGVMVYSPVAYTPEAAAAVKRLDGGQGVKYLVAPDLEHHIFLSEWARAYPGARLIGPQGLPEKRTATKGANPKIRVDDAFFAVLADNRTQPPYEPQPIAPDFDADFALVYVDVHPNKEIVLLYRPEGILIEADLLFNLPAVEQYARVDAAARRGGPDHSNLLNRMFQYFTSTDGAATGPRRFQWYLISRGGNRARFNEAVRAIDSWPFDTIIPCHGEIVQSNGKEVFRKVFAWHLLRKKDK</sequence>
<dbReference type="OrthoDB" id="421671at2759"/>
<evidence type="ECO:0000313" key="2">
    <source>
        <dbReference type="Proteomes" id="UP000076874"/>
    </source>
</evidence>
<dbReference type="Pfam" id="PF14234">
    <property type="entry name" value="DUF4336"/>
    <property type="match status" value="1"/>
</dbReference>
<evidence type="ECO:0008006" key="3">
    <source>
        <dbReference type="Google" id="ProtNLM"/>
    </source>
</evidence>
<dbReference type="PANTHER" id="PTHR33835:SF1">
    <property type="entry name" value="METALLO-BETA-LACTAMASE DOMAIN-CONTAINING PROTEIN"/>
    <property type="match status" value="1"/>
</dbReference>
<dbReference type="Proteomes" id="UP000076874">
    <property type="component" value="Unassembled WGS sequence"/>
</dbReference>
<accession>A0A167UIQ4</accession>
<dbReference type="PANTHER" id="PTHR33835">
    <property type="entry name" value="YALI0C07656P"/>
    <property type="match status" value="1"/>
</dbReference>
<reference evidence="1 2" key="1">
    <citation type="journal article" date="2016" name="Genome Biol. Evol.">
        <title>Divergent and convergent evolution of fungal pathogenicity.</title>
        <authorList>
            <person name="Shang Y."/>
            <person name="Xiao G."/>
            <person name="Zheng P."/>
            <person name="Cen K."/>
            <person name="Zhan S."/>
            <person name="Wang C."/>
        </authorList>
    </citation>
    <scope>NUCLEOTIDE SEQUENCE [LARGE SCALE GENOMIC DNA]</scope>
    <source>
        <strain evidence="1 2">RCEF 264</strain>
    </source>
</reference>
<comment type="caution">
    <text evidence="1">The sequence shown here is derived from an EMBL/GenBank/DDBJ whole genome shotgun (WGS) entry which is preliminary data.</text>
</comment>
<organism evidence="1 2">
    <name type="scientific">Niveomyces insectorum RCEF 264</name>
    <dbReference type="NCBI Taxonomy" id="1081102"/>
    <lineage>
        <taxon>Eukaryota</taxon>
        <taxon>Fungi</taxon>
        <taxon>Dikarya</taxon>
        <taxon>Ascomycota</taxon>
        <taxon>Pezizomycotina</taxon>
        <taxon>Sordariomycetes</taxon>
        <taxon>Hypocreomycetidae</taxon>
        <taxon>Hypocreales</taxon>
        <taxon>Cordycipitaceae</taxon>
        <taxon>Niveomyces</taxon>
    </lineage>
</organism>
<evidence type="ECO:0000313" key="1">
    <source>
        <dbReference type="EMBL" id="OAA61617.1"/>
    </source>
</evidence>
<dbReference type="InterPro" id="IPR036866">
    <property type="entry name" value="RibonucZ/Hydroxyglut_hydro"/>
</dbReference>
<dbReference type="EMBL" id="AZHD01000007">
    <property type="protein sequence ID" value="OAA61617.1"/>
    <property type="molecule type" value="Genomic_DNA"/>
</dbReference>
<proteinExistence type="predicted"/>